<keyword evidence="2" id="KW-1185">Reference proteome</keyword>
<dbReference type="SUPFAM" id="SSF82185">
    <property type="entry name" value="Histone H3 K4-specific methyltransferase SET7/9 N-terminal domain"/>
    <property type="match status" value="2"/>
</dbReference>
<gene>
    <name evidence="1" type="ORF">LPB303_09330</name>
</gene>
<dbReference type="OrthoDB" id="6334863at2"/>
<dbReference type="Gene3D" id="2.20.110.10">
    <property type="entry name" value="Histone H3 K4-specific methyltransferase SET7/9 N-terminal domain"/>
    <property type="match status" value="2"/>
</dbReference>
<name>A0A176TB67_9FLAO</name>
<evidence type="ECO:0000313" key="1">
    <source>
        <dbReference type="EMBL" id="OAD45127.1"/>
    </source>
</evidence>
<dbReference type="Pfam" id="PF07661">
    <property type="entry name" value="MORN_2"/>
    <property type="match status" value="2"/>
</dbReference>
<evidence type="ECO:0008006" key="3">
    <source>
        <dbReference type="Google" id="ProtNLM"/>
    </source>
</evidence>
<dbReference type="PROSITE" id="PS51257">
    <property type="entry name" value="PROKAR_LIPOPROTEIN"/>
    <property type="match status" value="1"/>
</dbReference>
<dbReference type="InterPro" id="IPR011652">
    <property type="entry name" value="MORN_2"/>
</dbReference>
<dbReference type="AlphaFoldDB" id="A0A176TB67"/>
<dbReference type="STRING" id="1333662.LPB303_09330"/>
<evidence type="ECO:0000313" key="2">
    <source>
        <dbReference type="Proteomes" id="UP000076923"/>
    </source>
</evidence>
<dbReference type="EMBL" id="LVWE01000032">
    <property type="protein sequence ID" value="OAD45127.1"/>
    <property type="molecule type" value="Genomic_DNA"/>
</dbReference>
<sequence>MRSLLTFVVICFFFASCDKKIQEEESIDSLDKIIIPSIEKNKTDANFTLKNGILFFDNIPYSGIVKEFYPDEKIKSTSTYFQGKKHGSFLGFYANGNKWFQRTYTHGIKTGIHRGWFDTGKVMFEYHISDKGVYEGSVKDWHYNGQLAKHFNFVDGKETGSQKMWNANGKIRANFYTVNGDRHGLIGLKNCVSVLKIENE</sequence>
<organism evidence="1 2">
    <name type="scientific">Polaribacter atrinae</name>
    <dbReference type="NCBI Taxonomy" id="1333662"/>
    <lineage>
        <taxon>Bacteria</taxon>
        <taxon>Pseudomonadati</taxon>
        <taxon>Bacteroidota</taxon>
        <taxon>Flavobacteriia</taxon>
        <taxon>Flavobacteriales</taxon>
        <taxon>Flavobacteriaceae</taxon>
    </lineage>
</organism>
<comment type="caution">
    <text evidence="1">The sequence shown here is derived from an EMBL/GenBank/DDBJ whole genome shotgun (WGS) entry which is preliminary data.</text>
</comment>
<dbReference type="Proteomes" id="UP000076923">
    <property type="component" value="Unassembled WGS sequence"/>
</dbReference>
<accession>A0A176TB67</accession>
<proteinExistence type="predicted"/>
<reference evidence="1 2" key="1">
    <citation type="submission" date="2016-02" db="EMBL/GenBank/DDBJ databases">
        <title>Draft genome sequence of Polaribacter atrinae KACC17473.</title>
        <authorList>
            <person name="Shin S.-K."/>
            <person name="Yi H."/>
        </authorList>
    </citation>
    <scope>NUCLEOTIDE SEQUENCE [LARGE SCALE GENOMIC DNA]</scope>
    <source>
        <strain evidence="1 2">KACC 17473</strain>
    </source>
</reference>
<protein>
    <recommendedName>
        <fullName evidence="3">Membrane-binding protein</fullName>
    </recommendedName>
</protein>
<dbReference type="RefSeq" id="WP_082864229.1">
    <property type="nucleotide sequence ID" value="NZ_CP150660.1"/>
</dbReference>